<dbReference type="InterPro" id="IPR051309">
    <property type="entry name" value="ABCF_ATPase"/>
</dbReference>
<dbReference type="PROSITE" id="PS00211">
    <property type="entry name" value="ABC_TRANSPORTER_1"/>
    <property type="match status" value="2"/>
</dbReference>
<dbReference type="InterPro" id="IPR027417">
    <property type="entry name" value="P-loop_NTPase"/>
</dbReference>
<dbReference type="Gene3D" id="3.40.50.300">
    <property type="entry name" value="P-loop containing nucleotide triphosphate hydrolases"/>
    <property type="match status" value="2"/>
</dbReference>
<organism evidence="4 5">
    <name type="scientific">Ilumatobacter coccineus</name>
    <dbReference type="NCBI Taxonomy" id="467094"/>
    <lineage>
        <taxon>Bacteria</taxon>
        <taxon>Bacillati</taxon>
        <taxon>Actinomycetota</taxon>
        <taxon>Acidimicrobiia</taxon>
        <taxon>Acidimicrobiales</taxon>
        <taxon>Ilumatobacteraceae</taxon>
        <taxon>Ilumatobacter</taxon>
    </lineage>
</organism>
<protein>
    <recommendedName>
        <fullName evidence="3">ABC transporter domain-containing protein</fullName>
    </recommendedName>
</protein>
<dbReference type="FunFam" id="3.40.50.300:FF:000011">
    <property type="entry name" value="Putative ABC transporter ATP-binding component"/>
    <property type="match status" value="1"/>
</dbReference>
<dbReference type="GO" id="GO:0005524">
    <property type="term" value="F:ATP binding"/>
    <property type="evidence" value="ECO:0007669"/>
    <property type="project" value="UniProtKB-KW"/>
</dbReference>
<dbReference type="GO" id="GO:0016887">
    <property type="term" value="F:ATP hydrolysis activity"/>
    <property type="evidence" value="ECO:0007669"/>
    <property type="project" value="InterPro"/>
</dbReference>
<dbReference type="Proteomes" id="UP000230914">
    <property type="component" value="Unassembled WGS sequence"/>
</dbReference>
<dbReference type="EMBL" id="PDSL01000040">
    <property type="protein sequence ID" value="PIE32936.1"/>
    <property type="molecule type" value="Genomic_DNA"/>
</dbReference>
<dbReference type="InterPro" id="IPR003439">
    <property type="entry name" value="ABC_transporter-like_ATP-bd"/>
</dbReference>
<dbReference type="SMART" id="SM00382">
    <property type="entry name" value="AAA"/>
    <property type="match status" value="2"/>
</dbReference>
<name>A0A2G6KB42_9ACTN</name>
<evidence type="ECO:0000313" key="4">
    <source>
        <dbReference type="EMBL" id="PIE32936.1"/>
    </source>
</evidence>
<dbReference type="PANTHER" id="PTHR42855:SF2">
    <property type="entry name" value="DRUG RESISTANCE ABC TRANSPORTER,ATP-BINDING PROTEIN"/>
    <property type="match status" value="1"/>
</dbReference>
<dbReference type="PANTHER" id="PTHR42855">
    <property type="entry name" value="ABC TRANSPORTER ATP-BINDING SUBUNIT"/>
    <property type="match status" value="1"/>
</dbReference>
<evidence type="ECO:0000256" key="1">
    <source>
        <dbReference type="ARBA" id="ARBA00022741"/>
    </source>
</evidence>
<evidence type="ECO:0000259" key="3">
    <source>
        <dbReference type="PROSITE" id="PS50893"/>
    </source>
</evidence>
<keyword evidence="2" id="KW-0067">ATP-binding</keyword>
<reference evidence="4 5" key="1">
    <citation type="submission" date="2017-10" db="EMBL/GenBank/DDBJ databases">
        <title>Novel microbial diversity and functional potential in the marine mammal oral microbiome.</title>
        <authorList>
            <person name="Dudek N.K."/>
            <person name="Sun C.L."/>
            <person name="Burstein D."/>
            <person name="Kantor R.S."/>
            <person name="Aliaga Goltsman D.S."/>
            <person name="Bik E.M."/>
            <person name="Thomas B.C."/>
            <person name="Banfield J.F."/>
            <person name="Relman D.A."/>
        </authorList>
    </citation>
    <scope>NUCLEOTIDE SEQUENCE [LARGE SCALE GENOMIC DNA]</scope>
    <source>
        <strain evidence="4">DOLJORAL78_61_10</strain>
    </source>
</reference>
<dbReference type="CDD" id="cd03221">
    <property type="entry name" value="ABCF_EF-3"/>
    <property type="match status" value="1"/>
</dbReference>
<dbReference type="SUPFAM" id="SSF52540">
    <property type="entry name" value="P-loop containing nucleoside triphosphate hydrolases"/>
    <property type="match status" value="2"/>
</dbReference>
<evidence type="ECO:0000313" key="5">
    <source>
        <dbReference type="Proteomes" id="UP000230914"/>
    </source>
</evidence>
<dbReference type="Pfam" id="PF00005">
    <property type="entry name" value="ABC_tran"/>
    <property type="match status" value="2"/>
</dbReference>
<sequence length="547" mass="59662">MTSIGVLSARDLSVHRGGDVLLSGVSLNVNAGDRIALVGSNGSGKTSLLRVLVGETAPSAGQVQIAGDLEVSYVPQDVAAAPDRTVRDLITEGLSGLESMRSELEQLHTRIADADPAVELDAVLARYQEVFDLHEARDGWGAPLRLAQAKEALGVNHLDDDVPLARVSGGERVRLQLAVCYSSQAGLVVMDEPTAHLDVAGSDWLVQWIVTTKAGVLVATHDRWLIDAIGARIASIDVARKSIIMFDGSYGQFRRQMKKEQARREQRYLNYESEVQRITASLHRPTRVGHARSMRDRNKLAHNLHGGRVQKAAATRINARREELKRLIAKPVGAPAQMVCFQPRFGSAPDGAGSDRLVEATEFALRVGDRCLVDGLEFSVERRSHLCIAGPNGSGKTTVLKAVASGDSLAYPGLLFAPDLRIGVLTQHVELDQSGTVRDLLEREAIKHDLNTHQAFQQLLHTELVVADDLTRPVSSLSGGEQRLLQLAILSWTPVDLLVLDEPTNYLSFEFAERLEDGLRMFEGGIVSASHDRWFLEHVPTSIIELG</sequence>
<evidence type="ECO:0000256" key="2">
    <source>
        <dbReference type="ARBA" id="ARBA00022840"/>
    </source>
</evidence>
<dbReference type="InterPro" id="IPR017871">
    <property type="entry name" value="ABC_transporter-like_CS"/>
</dbReference>
<comment type="caution">
    <text evidence="4">The sequence shown here is derived from an EMBL/GenBank/DDBJ whole genome shotgun (WGS) entry which is preliminary data.</text>
</comment>
<dbReference type="InterPro" id="IPR003593">
    <property type="entry name" value="AAA+_ATPase"/>
</dbReference>
<gene>
    <name evidence="4" type="ORF">CSA55_02770</name>
</gene>
<dbReference type="PROSITE" id="PS50893">
    <property type="entry name" value="ABC_TRANSPORTER_2"/>
    <property type="match status" value="1"/>
</dbReference>
<dbReference type="AlphaFoldDB" id="A0A2G6KB42"/>
<proteinExistence type="predicted"/>
<feature type="domain" description="ABC transporter" evidence="3">
    <location>
        <begin position="7"/>
        <end position="266"/>
    </location>
</feature>
<accession>A0A2G6KB42</accession>
<keyword evidence="1" id="KW-0547">Nucleotide-binding</keyword>